<evidence type="ECO:0000313" key="4">
    <source>
        <dbReference type="Proteomes" id="UP000683360"/>
    </source>
</evidence>
<dbReference type="EMBL" id="CAJPWZ010001045">
    <property type="protein sequence ID" value="CAG2206266.1"/>
    <property type="molecule type" value="Genomic_DNA"/>
</dbReference>
<dbReference type="InterPro" id="IPR000922">
    <property type="entry name" value="Lectin_gal-bd_dom"/>
</dbReference>
<evidence type="ECO:0000313" key="3">
    <source>
        <dbReference type="EMBL" id="CAG2206266.1"/>
    </source>
</evidence>
<name>A0A8S3RE79_MYTED</name>
<keyword evidence="1" id="KW-0732">Signal</keyword>
<proteinExistence type="predicted"/>
<dbReference type="AlphaFoldDB" id="A0A8S3RE79"/>
<sequence>MMPGLLYFCFCCIFVYSLADNCGKTLSIQEDILHALVSMQRPSCGGSKTNGITNVIVCEAKYVYLRCKYPFKIKIKSAIYGRSEGKHICPEGPVQTTSCKSKTSDSKIKAQCNGKEICRVQADHRQYGDPCGGITNVIVCEAKYVYLRCKYPFKIKIKSAIYGRSEGKHICPEGPVQTTSCKSKTSDSKIKAQCNGKEICRVQADHRQYGDPCGGTYKYLDVKYMCS</sequence>
<dbReference type="PANTHER" id="PTHR46780">
    <property type="entry name" value="PROTEIN EVA-1"/>
    <property type="match status" value="1"/>
</dbReference>
<feature type="domain" description="SUEL-type lectin" evidence="2">
    <location>
        <begin position="139"/>
        <end position="227"/>
    </location>
</feature>
<evidence type="ECO:0000259" key="2">
    <source>
        <dbReference type="PROSITE" id="PS50228"/>
    </source>
</evidence>
<dbReference type="OrthoDB" id="6131362at2759"/>
<gene>
    <name evidence="3" type="ORF">MEDL_20605</name>
</gene>
<protein>
    <recommendedName>
        <fullName evidence="2">SUEL-type lectin domain-containing protein</fullName>
    </recommendedName>
</protein>
<dbReference type="PROSITE" id="PS50228">
    <property type="entry name" value="SUEL_LECTIN"/>
    <property type="match status" value="2"/>
</dbReference>
<accession>A0A8S3RE79</accession>
<organism evidence="3 4">
    <name type="scientific">Mytilus edulis</name>
    <name type="common">Blue mussel</name>
    <dbReference type="NCBI Taxonomy" id="6550"/>
    <lineage>
        <taxon>Eukaryota</taxon>
        <taxon>Metazoa</taxon>
        <taxon>Spiralia</taxon>
        <taxon>Lophotrochozoa</taxon>
        <taxon>Mollusca</taxon>
        <taxon>Bivalvia</taxon>
        <taxon>Autobranchia</taxon>
        <taxon>Pteriomorphia</taxon>
        <taxon>Mytilida</taxon>
        <taxon>Mytiloidea</taxon>
        <taxon>Mytilidae</taxon>
        <taxon>Mytilinae</taxon>
        <taxon>Mytilus</taxon>
    </lineage>
</organism>
<evidence type="ECO:0000256" key="1">
    <source>
        <dbReference type="SAM" id="SignalP"/>
    </source>
</evidence>
<dbReference type="InterPro" id="IPR043159">
    <property type="entry name" value="Lectin_gal-bd_sf"/>
</dbReference>
<dbReference type="GO" id="GO:0030246">
    <property type="term" value="F:carbohydrate binding"/>
    <property type="evidence" value="ECO:0007669"/>
    <property type="project" value="InterPro"/>
</dbReference>
<comment type="caution">
    <text evidence="3">The sequence shown here is derived from an EMBL/GenBank/DDBJ whole genome shotgun (WGS) entry which is preliminary data.</text>
</comment>
<reference evidence="3" key="1">
    <citation type="submission" date="2021-03" db="EMBL/GenBank/DDBJ databases">
        <authorList>
            <person name="Bekaert M."/>
        </authorList>
    </citation>
    <scope>NUCLEOTIDE SEQUENCE</scope>
</reference>
<feature type="domain" description="SUEL-type lectin" evidence="2">
    <location>
        <begin position="57"/>
        <end position="145"/>
    </location>
</feature>
<feature type="signal peptide" evidence="1">
    <location>
        <begin position="1"/>
        <end position="19"/>
    </location>
</feature>
<dbReference type="Proteomes" id="UP000683360">
    <property type="component" value="Unassembled WGS sequence"/>
</dbReference>
<dbReference type="Gene3D" id="2.60.120.740">
    <property type="match status" value="2"/>
</dbReference>
<dbReference type="Pfam" id="PF02140">
    <property type="entry name" value="SUEL_Lectin"/>
    <property type="match status" value="2"/>
</dbReference>
<dbReference type="CDD" id="cd22827">
    <property type="entry name" value="Gal_Rha_Lectin_SUL-I-like"/>
    <property type="match status" value="1"/>
</dbReference>
<feature type="chain" id="PRO_5035735155" description="SUEL-type lectin domain-containing protein" evidence="1">
    <location>
        <begin position="20"/>
        <end position="227"/>
    </location>
</feature>
<keyword evidence="4" id="KW-1185">Reference proteome</keyword>